<reference evidence="1 2" key="1">
    <citation type="journal article" date="2022" name="bioRxiv">
        <title>The genome of the oomycete Peronosclerospora sorghi, a cosmopolitan pathogen of maize and sorghum, is inflated with dispersed pseudogenes.</title>
        <authorList>
            <person name="Fletcher K."/>
            <person name="Martin F."/>
            <person name="Isakeit T."/>
            <person name="Cavanaugh K."/>
            <person name="Magill C."/>
            <person name="Michelmore R."/>
        </authorList>
    </citation>
    <scope>NUCLEOTIDE SEQUENCE [LARGE SCALE GENOMIC DNA]</scope>
    <source>
        <strain evidence="1">P6</strain>
    </source>
</reference>
<proteinExistence type="predicted"/>
<accession>A0ACC0WV14</accession>
<gene>
    <name evidence="1" type="ORF">PsorP6_002268</name>
</gene>
<sequence length="59" mass="6722">MMILLHEFSDVSAHKLVLSTYTTGAKQNHLMVAEIRLALEDTEVDAHKYDEESQELGDF</sequence>
<evidence type="ECO:0000313" key="1">
    <source>
        <dbReference type="EMBL" id="KAI9921860.1"/>
    </source>
</evidence>
<organism evidence="1 2">
    <name type="scientific">Peronosclerospora sorghi</name>
    <dbReference type="NCBI Taxonomy" id="230839"/>
    <lineage>
        <taxon>Eukaryota</taxon>
        <taxon>Sar</taxon>
        <taxon>Stramenopiles</taxon>
        <taxon>Oomycota</taxon>
        <taxon>Peronosporomycetes</taxon>
        <taxon>Peronosporales</taxon>
        <taxon>Peronosporaceae</taxon>
        <taxon>Peronosclerospora</taxon>
    </lineage>
</organism>
<keyword evidence="2" id="KW-1185">Reference proteome</keyword>
<dbReference type="Proteomes" id="UP001163321">
    <property type="component" value="Chromosome 1"/>
</dbReference>
<protein>
    <submittedName>
        <fullName evidence="1">Uncharacterized protein</fullName>
    </submittedName>
</protein>
<evidence type="ECO:0000313" key="2">
    <source>
        <dbReference type="Proteomes" id="UP001163321"/>
    </source>
</evidence>
<comment type="caution">
    <text evidence="1">The sequence shown here is derived from an EMBL/GenBank/DDBJ whole genome shotgun (WGS) entry which is preliminary data.</text>
</comment>
<dbReference type="EMBL" id="CM047580">
    <property type="protein sequence ID" value="KAI9921860.1"/>
    <property type="molecule type" value="Genomic_DNA"/>
</dbReference>
<name>A0ACC0WV14_9STRA</name>